<accession>A0A8C9XCN7</accession>
<feature type="domain" description="Phosphatidylinositol-specific phospholipase C X" evidence="2">
    <location>
        <begin position="45"/>
        <end position="186"/>
    </location>
</feature>
<dbReference type="Ensembl" id="ENSSLUT00000009440.1">
    <property type="protein sequence ID" value="ENSSLUP00000009148.1"/>
    <property type="gene ID" value="ENSSLUG00000004314.1"/>
</dbReference>
<dbReference type="GO" id="GO:0006629">
    <property type="term" value="P:lipid metabolic process"/>
    <property type="evidence" value="ECO:0007669"/>
    <property type="project" value="InterPro"/>
</dbReference>
<keyword evidence="4" id="KW-1185">Reference proteome</keyword>
<dbReference type="Gene3D" id="3.20.20.190">
    <property type="entry name" value="Phosphatidylinositol (PI) phosphodiesterase"/>
    <property type="match status" value="1"/>
</dbReference>
<protein>
    <recommendedName>
        <fullName evidence="2">Phosphatidylinositol-specific phospholipase C X domain-containing protein</fullName>
    </recommendedName>
</protein>
<dbReference type="Proteomes" id="UP000694568">
    <property type="component" value="Unplaced"/>
</dbReference>
<sequence>MFKLVNIMSSPTRITNCSGSGTGFNDVPTLDPELYNLNWMKSIPDETPVSAISIPGTHESLTLHGGPLAKCQVWTLKDQLNVGIRYFDVHVGIWLPTQNHIHIRDRHWMFSQHIQFDEVLGTVSDFLTVHSTETVLLKVTLQGLYQRKVEEELMKKLIEKFENKIWNKLLVPTMEQARGKIVFLQSNMFNAGTLNHESFFIKYNELINVEDKIKQIKSHLCDHHIVLTDNAVSRFESPKKLAKKVNKQLNNFLVKHKKGSLNKGCLGVLSMNFPSADLIKNIIQLKPCNCGKGKEKGQRPDGEMTLTDTTPE</sequence>
<dbReference type="SUPFAM" id="SSF51695">
    <property type="entry name" value="PLC-like phosphodiesterases"/>
    <property type="match status" value="1"/>
</dbReference>
<dbReference type="GeneTree" id="ENSGT00390000010118"/>
<reference evidence="3" key="2">
    <citation type="submission" date="2025-09" db="UniProtKB">
        <authorList>
            <consortium name="Ensembl"/>
        </authorList>
    </citation>
    <scope>IDENTIFICATION</scope>
</reference>
<dbReference type="Pfam" id="PF00388">
    <property type="entry name" value="PI-PLC-X"/>
    <property type="match status" value="1"/>
</dbReference>
<dbReference type="InterPro" id="IPR017946">
    <property type="entry name" value="PLC-like_Pdiesterase_TIM-brl"/>
</dbReference>
<evidence type="ECO:0000256" key="1">
    <source>
        <dbReference type="SAM" id="MobiDB-lite"/>
    </source>
</evidence>
<dbReference type="InterPro" id="IPR000909">
    <property type="entry name" value="PLipase_C_PInositol-sp_X_dom"/>
</dbReference>
<evidence type="ECO:0000313" key="3">
    <source>
        <dbReference type="Ensembl" id="ENSSLUP00000009148.1"/>
    </source>
</evidence>
<dbReference type="SMART" id="SM00148">
    <property type="entry name" value="PLCXc"/>
    <property type="match status" value="1"/>
</dbReference>
<reference evidence="3" key="1">
    <citation type="submission" date="2025-08" db="UniProtKB">
        <authorList>
            <consortium name="Ensembl"/>
        </authorList>
    </citation>
    <scope>IDENTIFICATION</scope>
</reference>
<feature type="compositionally biased region" description="Basic and acidic residues" evidence="1">
    <location>
        <begin position="292"/>
        <end position="302"/>
    </location>
</feature>
<evidence type="ECO:0000313" key="4">
    <source>
        <dbReference type="Proteomes" id="UP000694568"/>
    </source>
</evidence>
<dbReference type="PANTHER" id="PTHR13593:SF113">
    <property type="entry name" value="SI:DKEY-266F7.9"/>
    <property type="match status" value="1"/>
</dbReference>
<dbReference type="PROSITE" id="PS50007">
    <property type="entry name" value="PIPLC_X_DOMAIN"/>
    <property type="match status" value="1"/>
</dbReference>
<dbReference type="PANTHER" id="PTHR13593">
    <property type="match status" value="1"/>
</dbReference>
<evidence type="ECO:0000259" key="2">
    <source>
        <dbReference type="SMART" id="SM00148"/>
    </source>
</evidence>
<proteinExistence type="predicted"/>
<dbReference type="GO" id="GO:0008081">
    <property type="term" value="F:phosphoric diester hydrolase activity"/>
    <property type="evidence" value="ECO:0007669"/>
    <property type="project" value="InterPro"/>
</dbReference>
<feature type="region of interest" description="Disordered" evidence="1">
    <location>
        <begin position="292"/>
        <end position="312"/>
    </location>
</feature>
<name>A0A8C9XCN7_SANLU</name>
<organism evidence="3 4">
    <name type="scientific">Sander lucioperca</name>
    <name type="common">Pike-perch</name>
    <name type="synonym">Perca lucioperca</name>
    <dbReference type="NCBI Taxonomy" id="283035"/>
    <lineage>
        <taxon>Eukaryota</taxon>
        <taxon>Metazoa</taxon>
        <taxon>Chordata</taxon>
        <taxon>Craniata</taxon>
        <taxon>Vertebrata</taxon>
        <taxon>Euteleostomi</taxon>
        <taxon>Actinopterygii</taxon>
        <taxon>Neopterygii</taxon>
        <taxon>Teleostei</taxon>
        <taxon>Neoteleostei</taxon>
        <taxon>Acanthomorphata</taxon>
        <taxon>Eupercaria</taxon>
        <taxon>Perciformes</taxon>
        <taxon>Percoidei</taxon>
        <taxon>Percidae</taxon>
        <taxon>Luciopercinae</taxon>
        <taxon>Sander</taxon>
    </lineage>
</organism>
<dbReference type="AlphaFoldDB" id="A0A8C9XCN7"/>
<dbReference type="InterPro" id="IPR051057">
    <property type="entry name" value="PI-PLC_domain"/>
</dbReference>